<dbReference type="Pfam" id="PF00339">
    <property type="entry name" value="Arrestin_N"/>
    <property type="match status" value="1"/>
</dbReference>
<keyword evidence="5" id="KW-1185">Reference proteome</keyword>
<evidence type="ECO:0000259" key="3">
    <source>
        <dbReference type="SMART" id="SM01017"/>
    </source>
</evidence>
<reference evidence="4 5" key="1">
    <citation type="submission" date="2013-05" db="EMBL/GenBank/DDBJ databases">
        <title>Draft genome of the parasitic nematode Anyclostoma ceylanicum.</title>
        <authorList>
            <person name="Mitreva M."/>
        </authorList>
    </citation>
    <scope>NUCLEOTIDE SEQUENCE [LARGE SCALE GENOMIC DNA]</scope>
</reference>
<dbReference type="PANTHER" id="PTHR11188">
    <property type="entry name" value="ARRESTIN DOMAIN CONTAINING PROTEIN"/>
    <property type="match status" value="1"/>
</dbReference>
<comment type="similarity">
    <text evidence="1">Belongs to the arrestin family.</text>
</comment>
<organism evidence="4 5">
    <name type="scientific">Ancylostoma ceylanicum</name>
    <dbReference type="NCBI Taxonomy" id="53326"/>
    <lineage>
        <taxon>Eukaryota</taxon>
        <taxon>Metazoa</taxon>
        <taxon>Ecdysozoa</taxon>
        <taxon>Nematoda</taxon>
        <taxon>Chromadorea</taxon>
        <taxon>Rhabditida</taxon>
        <taxon>Rhabditina</taxon>
        <taxon>Rhabditomorpha</taxon>
        <taxon>Strongyloidea</taxon>
        <taxon>Ancylostomatidae</taxon>
        <taxon>Ancylostomatinae</taxon>
        <taxon>Ancylostoma</taxon>
    </lineage>
</organism>
<dbReference type="EMBL" id="KE125488">
    <property type="protein sequence ID" value="EPB68157.1"/>
    <property type="molecule type" value="Genomic_DNA"/>
</dbReference>
<dbReference type="Pfam" id="PF02752">
    <property type="entry name" value="Arrestin_C"/>
    <property type="match status" value="2"/>
</dbReference>
<protein>
    <submittedName>
        <fullName evidence="4">Arrestin domain protein</fullName>
    </submittedName>
</protein>
<accession>A0A0D6LKI4</accession>
<dbReference type="InterPro" id="IPR014756">
    <property type="entry name" value="Ig_E-set"/>
</dbReference>
<feature type="domain" description="Arrestin C-terminal-like" evidence="3">
    <location>
        <begin position="465"/>
        <end position="583"/>
    </location>
</feature>
<dbReference type="GO" id="GO:0005737">
    <property type="term" value="C:cytoplasm"/>
    <property type="evidence" value="ECO:0007669"/>
    <property type="project" value="TreeGrafter"/>
</dbReference>
<feature type="region of interest" description="Disordered" evidence="2">
    <location>
        <begin position="246"/>
        <end position="266"/>
    </location>
</feature>
<dbReference type="SMART" id="SM01017">
    <property type="entry name" value="Arrestin_C"/>
    <property type="match status" value="2"/>
</dbReference>
<dbReference type="InterPro" id="IPR011021">
    <property type="entry name" value="Arrestin-like_N"/>
</dbReference>
<dbReference type="SUPFAM" id="SSF81296">
    <property type="entry name" value="E set domains"/>
    <property type="match status" value="4"/>
</dbReference>
<dbReference type="Gene3D" id="2.60.40.640">
    <property type="match status" value="3"/>
</dbReference>
<dbReference type="AlphaFoldDB" id="A0A0D6LKI4"/>
<dbReference type="PANTHER" id="PTHR11188:SF175">
    <property type="entry name" value="ARRESTIN C-TERMINAL-LIKE DOMAIN-CONTAINING PROTEIN"/>
    <property type="match status" value="1"/>
</dbReference>
<feature type="compositionally biased region" description="Polar residues" evidence="2">
    <location>
        <begin position="586"/>
        <end position="601"/>
    </location>
</feature>
<dbReference type="InterPro" id="IPR050357">
    <property type="entry name" value="Arrestin_domain-protein"/>
</dbReference>
<feature type="region of interest" description="Disordered" evidence="2">
    <location>
        <begin position="586"/>
        <end position="634"/>
    </location>
</feature>
<name>A0A0D6LKI4_9BILA</name>
<evidence type="ECO:0000256" key="1">
    <source>
        <dbReference type="ARBA" id="ARBA00005298"/>
    </source>
</evidence>
<sequence length="661" mass="72984">MPESCLYITLSSPQHVYAPGSVVEGVAHLDLEEDIKAVWILPSGSYQFPFAFNLPMNLPPSFEVVPAFDLNTIPQAVLPVKEVKVKNLGIILFRHGKVTLECEISKSGFVPGEMIVVRARLINDSSKDIVKARVKLVEISSYVAYRVFRTLPPSSFINSAGLYNRQRQQRTLATGEQELFIAKNNKDDVQVYLQVPPTVPSFDCCPIIKVEYIVEVTFESSGSINSNIDAAVPIIIGTIPALRSASRGDAPSPSTSHATAPPLELEDPPAYSVGNSAMEAVLPPTYEESVNGVDGTTIDKDSIECREMPPNDTCFYITFSNAKEVYAPGSLIEGIAHVVLAEPTKVWSSKSENYSETYSAKVIYADEKMVAWSSPTGDMEVFPADSYQYPFSFKLPQELPPSFEGSYGYVRYMVKIELDRPWYRINKRDSKVFTVVPMFDLNTISQAILPAKELKVKKLGIILFRHGEVTVEAQLKLIEISTYVAYSSWKTFEPSSSFIETAKLDNRRQQRRKLATGEQEVHIAKRSKGNVELYLQVPSTVPSFDYCPIIKVEYVVEVKFESTGSLNSNIDASIPVVIGTVPVRSSASHNDASLPSTSDPSAQGMDSPPPYSEGDGVQPPSYKESVNGVDGTTVDKDSIEPFVLQYPFYPQLSKDHKKGGS</sequence>
<evidence type="ECO:0000313" key="5">
    <source>
        <dbReference type="Proteomes" id="UP000054495"/>
    </source>
</evidence>
<dbReference type="Proteomes" id="UP000054495">
    <property type="component" value="Unassembled WGS sequence"/>
</dbReference>
<dbReference type="GO" id="GO:0015031">
    <property type="term" value="P:protein transport"/>
    <property type="evidence" value="ECO:0007669"/>
    <property type="project" value="TreeGrafter"/>
</dbReference>
<dbReference type="InterPro" id="IPR011022">
    <property type="entry name" value="Arrestin_C-like"/>
</dbReference>
<evidence type="ECO:0000256" key="2">
    <source>
        <dbReference type="SAM" id="MobiDB-lite"/>
    </source>
</evidence>
<proteinExistence type="inferred from homology"/>
<dbReference type="InterPro" id="IPR014752">
    <property type="entry name" value="Arrestin-like_C"/>
</dbReference>
<feature type="compositionally biased region" description="Low complexity" evidence="2">
    <location>
        <begin position="250"/>
        <end position="262"/>
    </location>
</feature>
<feature type="domain" description="Arrestin C-terminal-like" evidence="3">
    <location>
        <begin position="94"/>
        <end position="241"/>
    </location>
</feature>
<gene>
    <name evidence="4" type="ORF">ANCCEY_12748</name>
</gene>
<evidence type="ECO:0000313" key="4">
    <source>
        <dbReference type="EMBL" id="EPB68157.1"/>
    </source>
</evidence>